<feature type="region of interest" description="Disordered" evidence="2">
    <location>
        <begin position="412"/>
        <end position="433"/>
    </location>
</feature>
<gene>
    <name evidence="4" type="ORF">LX81_00433</name>
</gene>
<dbReference type="Proteomes" id="UP000248916">
    <property type="component" value="Unassembled WGS sequence"/>
</dbReference>
<feature type="coiled-coil region" evidence="1">
    <location>
        <begin position="184"/>
        <end position="260"/>
    </location>
</feature>
<dbReference type="SUPFAM" id="SSF52540">
    <property type="entry name" value="P-loop containing nucleoside triphosphate hydrolases"/>
    <property type="match status" value="1"/>
</dbReference>
<keyword evidence="5" id="KW-1185">Reference proteome</keyword>
<protein>
    <submittedName>
        <fullName evidence="4">DNA sulfur modification protein DndD</fullName>
    </submittedName>
</protein>
<dbReference type="InterPro" id="IPR027417">
    <property type="entry name" value="P-loop_NTPase"/>
</dbReference>
<dbReference type="AlphaFoldDB" id="A0A2W7NI68"/>
<accession>A0A2W7NI68</accession>
<dbReference type="InterPro" id="IPR038729">
    <property type="entry name" value="Rad50/SbcC_AAA"/>
</dbReference>
<evidence type="ECO:0000256" key="2">
    <source>
        <dbReference type="SAM" id="MobiDB-lite"/>
    </source>
</evidence>
<keyword evidence="1" id="KW-0175">Coiled coil</keyword>
<dbReference type="PANTHER" id="PTHR32114">
    <property type="entry name" value="ABC TRANSPORTER ABCH.3"/>
    <property type="match status" value="1"/>
</dbReference>
<evidence type="ECO:0000259" key="3">
    <source>
        <dbReference type="Pfam" id="PF13476"/>
    </source>
</evidence>
<name>A0A2W7NI68_9RHOB</name>
<evidence type="ECO:0000313" key="4">
    <source>
        <dbReference type="EMBL" id="PZX19968.1"/>
    </source>
</evidence>
<dbReference type="GO" id="GO:0006302">
    <property type="term" value="P:double-strand break repair"/>
    <property type="evidence" value="ECO:0007669"/>
    <property type="project" value="InterPro"/>
</dbReference>
<dbReference type="GO" id="GO:0016887">
    <property type="term" value="F:ATP hydrolysis activity"/>
    <property type="evidence" value="ECO:0007669"/>
    <property type="project" value="InterPro"/>
</dbReference>
<dbReference type="RefSeq" id="WP_111535615.1">
    <property type="nucleotide sequence ID" value="NZ_QKZL01000001.1"/>
</dbReference>
<reference evidence="4 5" key="1">
    <citation type="submission" date="2018-06" db="EMBL/GenBank/DDBJ databases">
        <title>Genomic Encyclopedia of Archaeal and Bacterial Type Strains, Phase II (KMG-II): from individual species to whole genera.</title>
        <authorList>
            <person name="Goeker M."/>
        </authorList>
    </citation>
    <scope>NUCLEOTIDE SEQUENCE [LARGE SCALE GENOMIC DNA]</scope>
    <source>
        <strain evidence="4 5">DSM 22009</strain>
    </source>
</reference>
<evidence type="ECO:0000313" key="5">
    <source>
        <dbReference type="Proteomes" id="UP000248916"/>
    </source>
</evidence>
<dbReference type="EMBL" id="QKZL01000001">
    <property type="protein sequence ID" value="PZX19968.1"/>
    <property type="molecule type" value="Genomic_DNA"/>
</dbReference>
<dbReference type="InterPro" id="IPR017599">
    <property type="entry name" value="DNA_S_DndD"/>
</dbReference>
<feature type="domain" description="Rad50/SbcC-type AAA" evidence="3">
    <location>
        <begin position="5"/>
        <end position="230"/>
    </location>
</feature>
<dbReference type="NCBIfam" id="TIGR03185">
    <property type="entry name" value="DNA_S_dndD"/>
    <property type="match status" value="1"/>
</dbReference>
<comment type="caution">
    <text evidence="4">The sequence shown here is derived from an EMBL/GenBank/DDBJ whole genome shotgun (WGS) entry which is preliminary data.</text>
</comment>
<proteinExistence type="predicted"/>
<organism evidence="4 5">
    <name type="scientific">Palleronia aestuarii</name>
    <dbReference type="NCBI Taxonomy" id="568105"/>
    <lineage>
        <taxon>Bacteria</taxon>
        <taxon>Pseudomonadati</taxon>
        <taxon>Pseudomonadota</taxon>
        <taxon>Alphaproteobacteria</taxon>
        <taxon>Rhodobacterales</taxon>
        <taxon>Roseobacteraceae</taxon>
        <taxon>Palleronia</taxon>
    </lineage>
</organism>
<dbReference type="PANTHER" id="PTHR32114:SF2">
    <property type="entry name" value="ABC TRANSPORTER ABCH.3"/>
    <property type="match status" value="1"/>
</dbReference>
<dbReference type="Pfam" id="PF13476">
    <property type="entry name" value="AAA_23"/>
    <property type="match status" value="1"/>
</dbReference>
<sequence length="663" mass="75288">MIIDELTLHDFGIYGGRQTIQLTPPSPEQPVILFGGLNGGGKTTLLDALQLVLFGPFAKCSNRNGLSYQKFLANCIHRAPGVREAAIELSFRHTLEGNEAEYRLHRSWRLIESGCKEHFEVQRDGRVDRTMTENWSNQVEDFFPSNIAHLFLFDGEKVEGYASPESSANLIGTAIQNLLGLDIVDQLEKDLQTFERRKQVEAKSDVDRQTIEKAEQEIKAARQRLDQLKQDRASLKAFRLEQARAHLSKIEERYRKLGGELYDQRAEIEARRDGAEKAASDSAHSLRELAAGCLPLALCPDLLTAVSKRADQEEESRHQREVLETLQERDVRLLELAREQGSDPDLLKRLEAFCGEDRARRQEISARESYLDLPAEAQGDLRALLNRDLKEAQEEAQSQLTEQRRLEEELDQAQLEAASVPQPDSLSSIQEEREQHRTEISRLEAELGRLEEEIARTERELDQKQQTLTRLLETDVQAELQRNDRARILHHSPKVRGTLETFRRAVVERHLRKIEQLVLDSYQQLLRKTSLVTGLSIDPDDFSLTLFANDGERLPPERLSAGERQLLAVALLWGLAKASGRPLPTAIDTPLGRLDSGHRGHLVERYFPFASHQVLLLSTDEEIAGDYLERLSPWIGRIYALEFDDAAGATRISEGYFPKKEAA</sequence>
<evidence type="ECO:0000256" key="1">
    <source>
        <dbReference type="SAM" id="Coils"/>
    </source>
</evidence>
<dbReference type="Gene3D" id="3.40.50.300">
    <property type="entry name" value="P-loop containing nucleotide triphosphate hydrolases"/>
    <property type="match status" value="2"/>
</dbReference>
<dbReference type="OrthoDB" id="9795626at2"/>